<accession>A0A1B2HB29</accession>
<name>A0A1B2HB29_9PSEU</name>
<evidence type="ECO:0000256" key="1">
    <source>
        <dbReference type="SAM" id="Phobius"/>
    </source>
</evidence>
<keyword evidence="1" id="KW-0472">Membrane</keyword>
<protein>
    <recommendedName>
        <fullName evidence="4">DUF304 domain-containing protein</fullName>
    </recommendedName>
</protein>
<gene>
    <name evidence="2" type="ORF">BBK82_01380</name>
</gene>
<feature type="transmembrane region" description="Helical" evidence="1">
    <location>
        <begin position="50"/>
        <end position="67"/>
    </location>
</feature>
<keyword evidence="1" id="KW-0812">Transmembrane</keyword>
<dbReference type="Proteomes" id="UP000093053">
    <property type="component" value="Chromosome"/>
</dbReference>
<evidence type="ECO:0000313" key="2">
    <source>
        <dbReference type="EMBL" id="ANZ34927.1"/>
    </source>
</evidence>
<keyword evidence="3" id="KW-1185">Reference proteome</keyword>
<dbReference type="KEGG" id="led:BBK82_01380"/>
<sequence length="187" mass="21131">MRPAGGRYRAPVAVDLLPGEQVLWQGAPVRRTPFLRTDSRWLWFHLKFDLGLLVLVAVVVVPLALWWDDDLTFLWPLVTAWVAMDVLRVAEPFIWRYLTLPRTTYYVTDQRVVAVRGRRVRTTQLGSIDELSAAVAPDGSGHVKIDRRISPDGFLQATVAELIHVPDAREVVMLLSTLTGQQASYVD</sequence>
<evidence type="ECO:0008006" key="4">
    <source>
        <dbReference type="Google" id="ProtNLM"/>
    </source>
</evidence>
<feature type="transmembrane region" description="Helical" evidence="1">
    <location>
        <begin position="73"/>
        <end position="90"/>
    </location>
</feature>
<organism evidence="2 3">
    <name type="scientific">Lentzea guizhouensis</name>
    <dbReference type="NCBI Taxonomy" id="1586287"/>
    <lineage>
        <taxon>Bacteria</taxon>
        <taxon>Bacillati</taxon>
        <taxon>Actinomycetota</taxon>
        <taxon>Actinomycetes</taxon>
        <taxon>Pseudonocardiales</taxon>
        <taxon>Pseudonocardiaceae</taxon>
        <taxon>Lentzea</taxon>
    </lineage>
</organism>
<evidence type="ECO:0000313" key="3">
    <source>
        <dbReference type="Proteomes" id="UP000093053"/>
    </source>
</evidence>
<dbReference type="EMBL" id="CP016793">
    <property type="protein sequence ID" value="ANZ34927.1"/>
    <property type="molecule type" value="Genomic_DNA"/>
</dbReference>
<reference evidence="2 3" key="1">
    <citation type="submission" date="2016-07" db="EMBL/GenBank/DDBJ databases">
        <title>Complete genome sequence of the Lentzea guizhouensis DHS C013.</title>
        <authorList>
            <person name="Cao C."/>
        </authorList>
    </citation>
    <scope>NUCLEOTIDE SEQUENCE [LARGE SCALE GENOMIC DNA]</scope>
    <source>
        <strain evidence="2 3">DHS C013</strain>
    </source>
</reference>
<proteinExistence type="predicted"/>
<keyword evidence="1" id="KW-1133">Transmembrane helix</keyword>
<dbReference type="AlphaFoldDB" id="A0A1B2HB29"/>